<dbReference type="InterPro" id="IPR003489">
    <property type="entry name" value="RHF/RaiA"/>
</dbReference>
<dbReference type="PATRIC" id="fig|1121405.3.peg.385"/>
<dbReference type="Pfam" id="PF00313">
    <property type="entry name" value="CSD"/>
    <property type="match status" value="1"/>
</dbReference>
<dbReference type="Pfam" id="PF02482">
    <property type="entry name" value="Ribosomal_S30AE"/>
    <property type="match status" value="1"/>
</dbReference>
<organism evidence="3 4">
    <name type="scientific">Desulfococcus multivorans DSM 2059</name>
    <dbReference type="NCBI Taxonomy" id="1121405"/>
    <lineage>
        <taxon>Bacteria</taxon>
        <taxon>Pseudomonadati</taxon>
        <taxon>Thermodesulfobacteriota</taxon>
        <taxon>Desulfobacteria</taxon>
        <taxon>Desulfobacterales</taxon>
        <taxon>Desulfococcaceae</taxon>
        <taxon>Desulfococcus</taxon>
    </lineage>
</organism>
<sequence>MIIPPEITCRNVDSSPALESIILEKAAKLDEVHDKIMSCRTAIEKVQEHQRSGSPYRVRIIVRVPPNKELVVSRDPGNGDVNERLKTAVNDAFDTMRRQLVRLKQKQHGDVKVHETPGVIGHVVRLFPDEGFGFLRTLEGRELYFHRNSVLHDDFGRLEVGTGVRCFPREGEKGPQASTVQIIDKPGAAMAQVPEPKVETPEGWNP</sequence>
<dbReference type="AlphaFoldDB" id="S7VI36"/>
<comment type="caution">
    <text evidence="3">The sequence shown here is derived from an EMBL/GenBank/DDBJ whole genome shotgun (WGS) entry which is preliminary data.</text>
</comment>
<protein>
    <submittedName>
        <fullName evidence="3">Sigma 54 modulation protein/ribosomal protein S30EA</fullName>
    </submittedName>
</protein>
<accession>S7VI36</accession>
<dbReference type="EMBL" id="ATHJ01000033">
    <property type="protein sequence ID" value="EPR44173.1"/>
    <property type="molecule type" value="Genomic_DNA"/>
</dbReference>
<dbReference type="InterPro" id="IPR036567">
    <property type="entry name" value="RHF-like"/>
</dbReference>
<dbReference type="Proteomes" id="UP000014977">
    <property type="component" value="Unassembled WGS sequence"/>
</dbReference>
<dbReference type="eggNOG" id="COG1278">
    <property type="taxonomic scope" value="Bacteria"/>
</dbReference>
<dbReference type="GO" id="GO:0005840">
    <property type="term" value="C:ribosome"/>
    <property type="evidence" value="ECO:0007669"/>
    <property type="project" value="UniProtKB-KW"/>
</dbReference>
<evidence type="ECO:0000256" key="1">
    <source>
        <dbReference type="SAM" id="MobiDB-lite"/>
    </source>
</evidence>
<dbReference type="InterPro" id="IPR002059">
    <property type="entry name" value="CSP_DNA-bd"/>
</dbReference>
<feature type="region of interest" description="Disordered" evidence="1">
    <location>
        <begin position="187"/>
        <end position="206"/>
    </location>
</feature>
<dbReference type="InterPro" id="IPR012340">
    <property type="entry name" value="NA-bd_OB-fold"/>
</dbReference>
<proteinExistence type="predicted"/>
<keyword evidence="3" id="KW-0689">Ribosomal protein</keyword>
<name>S7VI36_DESML</name>
<evidence type="ECO:0000313" key="4">
    <source>
        <dbReference type="Proteomes" id="UP000014977"/>
    </source>
</evidence>
<keyword evidence="3" id="KW-0687">Ribonucleoprotein</keyword>
<dbReference type="STRING" id="897.B2D07_04215"/>
<dbReference type="Gene3D" id="3.30.160.100">
    <property type="entry name" value="Ribosome hibernation promotion factor-like"/>
    <property type="match status" value="1"/>
</dbReference>
<evidence type="ECO:0000259" key="2">
    <source>
        <dbReference type="Pfam" id="PF00313"/>
    </source>
</evidence>
<gene>
    <name evidence="3" type="ORF">dsmv_1123</name>
</gene>
<dbReference type="GO" id="GO:0003676">
    <property type="term" value="F:nucleic acid binding"/>
    <property type="evidence" value="ECO:0007669"/>
    <property type="project" value="InterPro"/>
</dbReference>
<dbReference type="OrthoDB" id="9782252at2"/>
<dbReference type="RefSeq" id="WP_020875419.1">
    <property type="nucleotide sequence ID" value="NZ_ATHJ01000033.1"/>
</dbReference>
<dbReference type="SUPFAM" id="SSF69754">
    <property type="entry name" value="Ribosome binding protein Y (YfiA homologue)"/>
    <property type="match status" value="1"/>
</dbReference>
<reference evidence="3 4" key="1">
    <citation type="journal article" date="2013" name="Genome Announc.">
        <title>Draft genome sequences for three mercury-methylating, sulfate-reducing bacteria.</title>
        <authorList>
            <person name="Brown S.D."/>
            <person name="Hurt R.A.Jr."/>
            <person name="Gilmour C.C."/>
            <person name="Elias D.A."/>
        </authorList>
    </citation>
    <scope>NUCLEOTIDE SEQUENCE [LARGE SCALE GENOMIC DNA]</scope>
    <source>
        <strain evidence="3 4">DSM 2059</strain>
    </source>
</reference>
<keyword evidence="4" id="KW-1185">Reference proteome</keyword>
<dbReference type="SUPFAM" id="SSF50249">
    <property type="entry name" value="Nucleic acid-binding proteins"/>
    <property type="match status" value="1"/>
</dbReference>
<evidence type="ECO:0000313" key="3">
    <source>
        <dbReference type="EMBL" id="EPR44173.1"/>
    </source>
</evidence>
<dbReference type="Gene3D" id="2.40.50.140">
    <property type="entry name" value="Nucleic acid-binding proteins"/>
    <property type="match status" value="1"/>
</dbReference>
<feature type="domain" description="CSD" evidence="2">
    <location>
        <begin position="124"/>
        <end position="181"/>
    </location>
</feature>